<dbReference type="NCBIfam" id="TIGR01746">
    <property type="entry name" value="Thioester-redct"/>
    <property type="match status" value="1"/>
</dbReference>
<name>A0ABP4BEG6_9ACTN</name>
<evidence type="ECO:0000259" key="3">
    <source>
        <dbReference type="Pfam" id="PF07993"/>
    </source>
</evidence>
<organism evidence="4 5">
    <name type="scientific">Streptomyces rhizosphaericus</name>
    <dbReference type="NCBI Taxonomy" id="114699"/>
    <lineage>
        <taxon>Bacteria</taxon>
        <taxon>Bacillati</taxon>
        <taxon>Actinomycetota</taxon>
        <taxon>Actinomycetes</taxon>
        <taxon>Kitasatosporales</taxon>
        <taxon>Streptomycetaceae</taxon>
        <taxon>Streptomyces</taxon>
        <taxon>Streptomyces violaceusniger group</taxon>
    </lineage>
</organism>
<evidence type="ECO:0000256" key="2">
    <source>
        <dbReference type="ARBA" id="ARBA00022553"/>
    </source>
</evidence>
<comment type="caution">
    <text evidence="4">The sequence shown here is derived from an EMBL/GenBank/DDBJ whole genome shotgun (WGS) entry which is preliminary data.</text>
</comment>
<evidence type="ECO:0000256" key="1">
    <source>
        <dbReference type="ARBA" id="ARBA00022450"/>
    </source>
</evidence>
<dbReference type="PANTHER" id="PTHR44845">
    <property type="entry name" value="CARRIER DOMAIN-CONTAINING PROTEIN"/>
    <property type="match status" value="1"/>
</dbReference>
<feature type="domain" description="Thioester reductase (TE)" evidence="3">
    <location>
        <begin position="39"/>
        <end position="273"/>
    </location>
</feature>
<keyword evidence="2" id="KW-0597">Phosphoprotein</keyword>
<dbReference type="InterPro" id="IPR036291">
    <property type="entry name" value="NAD(P)-bd_dom_sf"/>
</dbReference>
<keyword evidence="1" id="KW-0596">Phosphopantetheine</keyword>
<dbReference type="InterPro" id="IPR010080">
    <property type="entry name" value="Thioester_reductase-like_dom"/>
</dbReference>
<dbReference type="CDD" id="cd05235">
    <property type="entry name" value="SDR_e1"/>
    <property type="match status" value="1"/>
</dbReference>
<evidence type="ECO:0000313" key="5">
    <source>
        <dbReference type="Proteomes" id="UP001500418"/>
    </source>
</evidence>
<protein>
    <recommendedName>
        <fullName evidence="3">Thioester reductase (TE) domain-containing protein</fullName>
    </recommendedName>
</protein>
<dbReference type="Proteomes" id="UP001500418">
    <property type="component" value="Unassembled WGS sequence"/>
</dbReference>
<dbReference type="InterPro" id="IPR013120">
    <property type="entry name" value="FAR_NAD-bd"/>
</dbReference>
<proteinExistence type="predicted"/>
<dbReference type="Pfam" id="PF07993">
    <property type="entry name" value="NAD_binding_4"/>
    <property type="match status" value="1"/>
</dbReference>
<dbReference type="Gene3D" id="3.40.50.720">
    <property type="entry name" value="NAD(P)-binding Rossmann-like Domain"/>
    <property type="match status" value="1"/>
</dbReference>
<accession>A0ABP4BEG6</accession>
<dbReference type="PANTHER" id="PTHR44845:SF6">
    <property type="entry name" value="BETA-ALANINE-ACTIVATING ENZYME"/>
    <property type="match status" value="1"/>
</dbReference>
<dbReference type="EMBL" id="BAAAID010000053">
    <property type="protein sequence ID" value="GAA0946843.1"/>
    <property type="molecule type" value="Genomic_DNA"/>
</dbReference>
<sequence length="395" mass="43488">MTSPTLSEVTEEFTDDIRLHEDITGFAAPDPHTVSEVFLTGATGFLGAFLLRQLLAHGLTVHCLVRAPDADAGLKRLEENLRRYELLDTLDLDAVRVVTGDVTRPRLGMPEETYTELAGRIGTIYHSAAKVNFLTIYKWLRRATVDATHEILRLACAAGAILHHTSTTAVFEPTADQPPRGELDPTGPPQALQLGYAKSKWVAEQLVLKAGRRGVPVTVHRPGQMWGDSRSGACQENDFVWRFIRGSLQAGLYPRRFRLPMNIVPVDYVSAAIVALSRNPRAIGGIFHQVSPDVLGPEKILGLLRSAGYELAEVSILKWMKAIAADVTNSMFPLMRVVAEWEKVDVAEFSDVATREFLVDAGLPRPDIDEEVFSAYVAYFVRHGILPDPATVTGP</sequence>
<reference evidence="5" key="1">
    <citation type="journal article" date="2019" name="Int. J. Syst. Evol. Microbiol.">
        <title>The Global Catalogue of Microorganisms (GCM) 10K type strain sequencing project: providing services to taxonomists for standard genome sequencing and annotation.</title>
        <authorList>
            <consortium name="The Broad Institute Genomics Platform"/>
            <consortium name="The Broad Institute Genome Sequencing Center for Infectious Disease"/>
            <person name="Wu L."/>
            <person name="Ma J."/>
        </authorList>
    </citation>
    <scope>NUCLEOTIDE SEQUENCE [LARGE SCALE GENOMIC DNA]</scope>
    <source>
        <strain evidence="5">JCM 11444</strain>
    </source>
</reference>
<evidence type="ECO:0000313" key="4">
    <source>
        <dbReference type="EMBL" id="GAA0946843.1"/>
    </source>
</evidence>
<dbReference type="SUPFAM" id="SSF51735">
    <property type="entry name" value="NAD(P)-binding Rossmann-fold domains"/>
    <property type="match status" value="1"/>
</dbReference>
<gene>
    <name evidence="4" type="ORF">GCM10009575_066910</name>
</gene>
<keyword evidence="5" id="KW-1185">Reference proteome</keyword>